<dbReference type="EMBL" id="MWSK01000011">
    <property type="protein sequence ID" value="OXS74240.1"/>
    <property type="molecule type" value="Genomic_DNA"/>
</dbReference>
<dbReference type="RefSeq" id="WP_045850790.1">
    <property type="nucleotide sequence ID" value="NZ_FTLX01000011.1"/>
</dbReference>
<keyword evidence="4" id="KW-1185">Reference proteome</keyword>
<organism evidence="2 3">
    <name type="scientific">Domibacillus enclensis</name>
    <dbReference type="NCBI Taxonomy" id="1017273"/>
    <lineage>
        <taxon>Bacteria</taxon>
        <taxon>Bacillati</taxon>
        <taxon>Bacillota</taxon>
        <taxon>Bacilli</taxon>
        <taxon>Bacillales</taxon>
        <taxon>Bacillaceae</taxon>
        <taxon>Domibacillus</taxon>
    </lineage>
</organism>
<dbReference type="AlphaFoldDB" id="A0A1N7C4S7"/>
<proteinExistence type="predicted"/>
<reference evidence="1" key="3">
    <citation type="submission" date="2017-03" db="EMBL/GenBank/DDBJ databases">
        <authorList>
            <person name="Dastager S.G."/>
            <person name="Neurgaonkar P.S."/>
            <person name="Dharne M.S."/>
        </authorList>
    </citation>
    <scope>NUCLEOTIDE SEQUENCE</scope>
    <source>
        <strain evidence="1">DSM 25145</strain>
    </source>
</reference>
<sequence>MHKAVIYCQLEPDQLVEKEVEHIQAFIEKVDADIMGVFIDSHDSNDELMNMANQDLSVVSFLYLNKPLADEFDYKLLQELARQEQFEILYFDEAMDD</sequence>
<evidence type="ECO:0000313" key="2">
    <source>
        <dbReference type="EMBL" id="SIR58589.1"/>
    </source>
</evidence>
<reference evidence="2 3" key="1">
    <citation type="submission" date="2017-01" db="EMBL/GenBank/DDBJ databases">
        <authorList>
            <person name="Mah S.A."/>
            <person name="Swanson W.J."/>
            <person name="Moy G.W."/>
            <person name="Vacquier V.D."/>
        </authorList>
    </citation>
    <scope>NUCLEOTIDE SEQUENCE [LARGE SCALE GENOMIC DNA]</scope>
    <source>
        <strain evidence="2 3">NIO-1016</strain>
    </source>
</reference>
<accession>A0A1N7C4S7</accession>
<dbReference type="Proteomes" id="UP000215545">
    <property type="component" value="Unassembled WGS sequence"/>
</dbReference>
<protein>
    <recommendedName>
        <fullName evidence="5">Resolvase, N terminal domain</fullName>
    </recommendedName>
</protein>
<gene>
    <name evidence="1" type="ORF">B1B05_17360</name>
    <name evidence="2" type="ORF">SAMN05443094_11169</name>
</gene>
<evidence type="ECO:0000313" key="4">
    <source>
        <dbReference type="Proteomes" id="UP000215545"/>
    </source>
</evidence>
<reference evidence="4" key="2">
    <citation type="submission" date="2017-03" db="EMBL/GenBank/DDBJ databases">
        <title>Bacillus sp. V-88(T) DSM27956, whole genome shotgun sequencing project.</title>
        <authorList>
            <person name="Dastager S.G."/>
            <person name="Neurgaonkar P.S."/>
            <person name="Dharne M.S."/>
        </authorList>
    </citation>
    <scope>NUCLEOTIDE SEQUENCE [LARGE SCALE GENOMIC DNA]</scope>
    <source>
        <strain evidence="4">DSM 25145</strain>
    </source>
</reference>
<dbReference type="EMBL" id="FTLX01000011">
    <property type="protein sequence ID" value="SIR58589.1"/>
    <property type="molecule type" value="Genomic_DNA"/>
</dbReference>
<name>A0A1N7C4S7_9BACI</name>
<dbReference type="Proteomes" id="UP000186385">
    <property type="component" value="Unassembled WGS sequence"/>
</dbReference>
<evidence type="ECO:0000313" key="1">
    <source>
        <dbReference type="EMBL" id="OXS74240.1"/>
    </source>
</evidence>
<evidence type="ECO:0000313" key="3">
    <source>
        <dbReference type="Proteomes" id="UP000186385"/>
    </source>
</evidence>
<evidence type="ECO:0008006" key="5">
    <source>
        <dbReference type="Google" id="ProtNLM"/>
    </source>
</evidence>